<evidence type="ECO:0000256" key="1">
    <source>
        <dbReference type="SAM" id="MobiDB-lite"/>
    </source>
</evidence>
<dbReference type="RefSeq" id="WP_071804343.1">
    <property type="nucleotide sequence ID" value="NZ_MEIA01000090.1"/>
</dbReference>
<feature type="region of interest" description="Disordered" evidence="1">
    <location>
        <begin position="1"/>
        <end position="34"/>
    </location>
</feature>
<dbReference type="AlphaFoldDB" id="A0A1K0GQK5"/>
<dbReference type="Proteomes" id="UP000182486">
    <property type="component" value="Unassembled WGS sequence"/>
</dbReference>
<evidence type="ECO:0000313" key="3">
    <source>
        <dbReference type="Proteomes" id="UP000182486"/>
    </source>
</evidence>
<sequence length="199" mass="21674">MSRDPDGGLEDLFGASAEPATAAEPARAGAKPRSRAARVTGNVLLVAVATTVTVAVLRSQGIKLPIPLVVAAFTALRLIMLGVSEVAPPPAPRGRRRTSDVGAGQFAGNDTLRTAVRRWEWQLDSAQHDADRFSRIVQPALAELADERLRLRHGVTRSSDPRRARELLGEPLWRMLEEPGRRPPKSRELSAWVDALEKI</sequence>
<evidence type="ECO:0000313" key="2">
    <source>
        <dbReference type="EMBL" id="OJF14686.1"/>
    </source>
</evidence>
<feature type="compositionally biased region" description="Low complexity" evidence="1">
    <location>
        <begin position="14"/>
        <end position="29"/>
    </location>
</feature>
<reference evidence="2 3" key="1">
    <citation type="submission" date="2016-09" db="EMBL/GenBank/DDBJ databases">
        <title>Couchioplanes caeruleus draft genome sequence.</title>
        <authorList>
            <person name="Sheehan J."/>
            <person name="Caffrey P."/>
        </authorList>
    </citation>
    <scope>NUCLEOTIDE SEQUENCE [LARGE SCALE GENOMIC DNA]</scope>
    <source>
        <strain evidence="2 3">DSM 43634</strain>
    </source>
</reference>
<organism evidence="2 3">
    <name type="scientific">Couchioplanes caeruleus subsp. caeruleus</name>
    <dbReference type="NCBI Taxonomy" id="56427"/>
    <lineage>
        <taxon>Bacteria</taxon>
        <taxon>Bacillati</taxon>
        <taxon>Actinomycetota</taxon>
        <taxon>Actinomycetes</taxon>
        <taxon>Micromonosporales</taxon>
        <taxon>Micromonosporaceae</taxon>
        <taxon>Couchioplanes</taxon>
    </lineage>
</organism>
<name>A0A1K0GQK5_9ACTN</name>
<protein>
    <submittedName>
        <fullName evidence="2">Uncharacterized protein</fullName>
    </submittedName>
</protein>
<comment type="caution">
    <text evidence="2">The sequence shown here is derived from an EMBL/GenBank/DDBJ whole genome shotgun (WGS) entry which is preliminary data.</text>
</comment>
<dbReference type="EMBL" id="MEIA01000090">
    <property type="protein sequence ID" value="OJF14686.1"/>
    <property type="molecule type" value="Genomic_DNA"/>
</dbReference>
<accession>A0A1K0GQK5</accession>
<keyword evidence="3" id="KW-1185">Reference proteome</keyword>
<proteinExistence type="predicted"/>
<gene>
    <name evidence="2" type="ORF">BG844_08605</name>
</gene>